<feature type="signal peptide" evidence="1">
    <location>
        <begin position="1"/>
        <end position="20"/>
    </location>
</feature>
<dbReference type="AlphaFoldDB" id="A0A2N9LVA9"/>
<sequence length="170" mass="18746">MKMHMVTSALLFILIPAIHAQEAVAKAPPQDTPEVAAKKAVEADLGTRKKNLIAQSEDMESIAGSLSGFDLDNALAIDDRAEQGMAYLDATYWFVVTYNRMQSDEDKNIAKAVLQNRLAFYAHMLDMSVDQTNRSLGLTRLPAVAQQGQRIRDELRAAKLKLDEIAASLN</sequence>
<reference evidence="3" key="1">
    <citation type="submission" date="2018-02" db="EMBL/GenBank/DDBJ databases">
        <authorList>
            <person name="Hausmann B."/>
        </authorList>
    </citation>
    <scope>NUCLEOTIDE SEQUENCE [LARGE SCALE GENOMIC DNA]</scope>
    <source>
        <strain evidence="3">Peat soil MAG SbA5</strain>
    </source>
</reference>
<name>A0A2N9LVA9_9BACT</name>
<evidence type="ECO:0008006" key="4">
    <source>
        <dbReference type="Google" id="ProtNLM"/>
    </source>
</evidence>
<accession>A0A2N9LVA9</accession>
<organism evidence="2 3">
    <name type="scientific">Candidatus Sulfuritelmatomonas gaucii</name>
    <dbReference type="NCBI Taxonomy" id="2043161"/>
    <lineage>
        <taxon>Bacteria</taxon>
        <taxon>Pseudomonadati</taxon>
        <taxon>Acidobacteriota</taxon>
        <taxon>Terriglobia</taxon>
        <taxon>Terriglobales</taxon>
        <taxon>Acidobacteriaceae</taxon>
        <taxon>Candidatus Sulfuritelmatomonas</taxon>
    </lineage>
</organism>
<dbReference type="Proteomes" id="UP000239735">
    <property type="component" value="Unassembled WGS sequence"/>
</dbReference>
<gene>
    <name evidence="2" type="ORF">SBA5_580037</name>
</gene>
<evidence type="ECO:0000256" key="1">
    <source>
        <dbReference type="SAM" id="SignalP"/>
    </source>
</evidence>
<evidence type="ECO:0000313" key="3">
    <source>
        <dbReference type="Proteomes" id="UP000239735"/>
    </source>
</evidence>
<feature type="chain" id="PRO_5014815611" description="Lipoprotein" evidence="1">
    <location>
        <begin position="21"/>
        <end position="170"/>
    </location>
</feature>
<keyword evidence="1" id="KW-0732">Signal</keyword>
<proteinExistence type="predicted"/>
<dbReference type="EMBL" id="OKRB01000117">
    <property type="protein sequence ID" value="SPE27158.1"/>
    <property type="molecule type" value="Genomic_DNA"/>
</dbReference>
<evidence type="ECO:0000313" key="2">
    <source>
        <dbReference type="EMBL" id="SPE27158.1"/>
    </source>
</evidence>
<protein>
    <recommendedName>
        <fullName evidence="4">Lipoprotein</fullName>
    </recommendedName>
</protein>